<dbReference type="AlphaFoldDB" id="A0AB39XT28"/>
<dbReference type="EMBL" id="CP165734">
    <property type="protein sequence ID" value="XDV60356.1"/>
    <property type="molecule type" value="Genomic_DNA"/>
</dbReference>
<protein>
    <recommendedName>
        <fullName evidence="4">PepSY domain-containing protein</fullName>
    </recommendedName>
</protein>
<evidence type="ECO:0000256" key="2">
    <source>
        <dbReference type="SAM" id="SignalP"/>
    </source>
</evidence>
<feature type="compositionally biased region" description="Low complexity" evidence="1">
    <location>
        <begin position="23"/>
        <end position="51"/>
    </location>
</feature>
<sequence length="127" mass="12758">MNRMLITASAVALMALAAPAVAQNATNGSQASSQPSGNSASNSNQNLAAAQKIQQDLQKAGFTDVKVVAESFVVQAKSKDGNPVVMTIGPHGMSVFEAMNANPSGSNSASSSQGTTGSNSSRQGTSK</sequence>
<name>A0AB39XT28_9BRAD</name>
<organism evidence="3">
    <name type="scientific">Bradyrhizobium sp. LLZ17</name>
    <dbReference type="NCBI Taxonomy" id="3239388"/>
    <lineage>
        <taxon>Bacteria</taxon>
        <taxon>Pseudomonadati</taxon>
        <taxon>Pseudomonadota</taxon>
        <taxon>Alphaproteobacteria</taxon>
        <taxon>Hyphomicrobiales</taxon>
        <taxon>Nitrobacteraceae</taxon>
        <taxon>Bradyrhizobium</taxon>
    </lineage>
</organism>
<keyword evidence="2" id="KW-0732">Signal</keyword>
<proteinExistence type="predicted"/>
<dbReference type="RefSeq" id="WP_369725712.1">
    <property type="nucleotide sequence ID" value="NZ_CP165734.1"/>
</dbReference>
<evidence type="ECO:0008006" key="4">
    <source>
        <dbReference type="Google" id="ProtNLM"/>
    </source>
</evidence>
<feature type="chain" id="PRO_5044216053" description="PepSY domain-containing protein" evidence="2">
    <location>
        <begin position="23"/>
        <end position="127"/>
    </location>
</feature>
<gene>
    <name evidence="3" type="ORF">AB8Z38_14010</name>
</gene>
<feature type="region of interest" description="Disordered" evidence="1">
    <location>
        <begin position="23"/>
        <end position="55"/>
    </location>
</feature>
<evidence type="ECO:0000256" key="1">
    <source>
        <dbReference type="SAM" id="MobiDB-lite"/>
    </source>
</evidence>
<feature type="region of interest" description="Disordered" evidence="1">
    <location>
        <begin position="95"/>
        <end position="127"/>
    </location>
</feature>
<feature type="compositionally biased region" description="Low complexity" evidence="1">
    <location>
        <begin position="100"/>
        <end position="127"/>
    </location>
</feature>
<accession>A0AB39XT28</accession>
<feature type="signal peptide" evidence="2">
    <location>
        <begin position="1"/>
        <end position="22"/>
    </location>
</feature>
<reference evidence="3" key="1">
    <citation type="submission" date="2024-08" db="EMBL/GenBank/DDBJ databases">
        <authorList>
            <person name="Chaddad Z."/>
            <person name="Lamrabet M."/>
            <person name="Bouhnik O."/>
            <person name="Alami S."/>
            <person name="Wipf D."/>
            <person name="Courty P.E."/>
            <person name="Missbah El Idrissi M."/>
        </authorList>
    </citation>
    <scope>NUCLEOTIDE SEQUENCE</scope>
    <source>
        <strain evidence="3">LLZ17</strain>
    </source>
</reference>
<evidence type="ECO:0000313" key="3">
    <source>
        <dbReference type="EMBL" id="XDV60356.1"/>
    </source>
</evidence>